<gene>
    <name evidence="2" type="ORF">DVH02_29080</name>
</gene>
<reference evidence="2 3" key="1">
    <citation type="submission" date="2018-07" db="EMBL/GenBank/DDBJ databases">
        <title>Streptomyces species from bats.</title>
        <authorList>
            <person name="Dunlap C."/>
        </authorList>
    </citation>
    <scope>NUCLEOTIDE SEQUENCE [LARGE SCALE GENOMIC DNA]</scope>
    <source>
        <strain evidence="2 3">AC230</strain>
    </source>
</reference>
<dbReference type="OrthoDB" id="4760590at2"/>
<keyword evidence="3" id="KW-1185">Reference proteome</keyword>
<dbReference type="AlphaFoldDB" id="A0A370B225"/>
<dbReference type="Gene3D" id="3.20.20.30">
    <property type="entry name" value="Luciferase-like domain"/>
    <property type="match status" value="1"/>
</dbReference>
<sequence>MDLGAIGVWSTAFTHGDRAEAKEAAAELEALGYGSLWLGGTPGGNPRGDLATAAELLGATGRVTVATGCVSIWDQPAELLAAAYHALPERQRRRLLVGLAVSHAEFVDRYRDPRTALASYLDALDRAVPALPPAARIVGAHGPGMTRLAAARSLGVHSHLVDVTHTARARAALGRTSLLAVEVTVVPHHDARTARPHARRLLAPFLKLANYRRAWLRRGFAQEDLADGGSDRLVDALFLYGKPDEIAQRLAAYRRAGADHIAVQVVTAGRGLFARTAWRDLATVFR</sequence>
<dbReference type="GO" id="GO:0016705">
    <property type="term" value="F:oxidoreductase activity, acting on paired donors, with incorporation or reduction of molecular oxygen"/>
    <property type="evidence" value="ECO:0007669"/>
    <property type="project" value="InterPro"/>
</dbReference>
<feature type="domain" description="Luciferase-like" evidence="1">
    <location>
        <begin position="17"/>
        <end position="260"/>
    </location>
</feature>
<dbReference type="Proteomes" id="UP000253741">
    <property type="component" value="Unassembled WGS sequence"/>
</dbReference>
<evidence type="ECO:0000313" key="2">
    <source>
        <dbReference type="EMBL" id="RDG34712.1"/>
    </source>
</evidence>
<dbReference type="NCBIfam" id="TIGR03620">
    <property type="entry name" value="F420_MSMEG_4141"/>
    <property type="match status" value="1"/>
</dbReference>
<evidence type="ECO:0000313" key="3">
    <source>
        <dbReference type="Proteomes" id="UP000253741"/>
    </source>
</evidence>
<accession>A0A370B225</accession>
<dbReference type="Pfam" id="PF00296">
    <property type="entry name" value="Bac_luciferase"/>
    <property type="match status" value="1"/>
</dbReference>
<proteinExistence type="predicted"/>
<dbReference type="RefSeq" id="WP_114626840.1">
    <property type="nucleotide sequence ID" value="NZ_QQNA01000284.1"/>
</dbReference>
<comment type="caution">
    <text evidence="2">The sequence shown here is derived from an EMBL/GenBank/DDBJ whole genome shotgun (WGS) entry which is preliminary data.</text>
</comment>
<dbReference type="SUPFAM" id="SSF51679">
    <property type="entry name" value="Bacterial luciferase-like"/>
    <property type="match status" value="1"/>
</dbReference>
<name>A0A370B225_9ACTN</name>
<dbReference type="EMBL" id="QQNA01000284">
    <property type="protein sequence ID" value="RDG34712.1"/>
    <property type="molecule type" value="Genomic_DNA"/>
</dbReference>
<dbReference type="InterPro" id="IPR011251">
    <property type="entry name" value="Luciferase-like_dom"/>
</dbReference>
<evidence type="ECO:0000259" key="1">
    <source>
        <dbReference type="Pfam" id="PF00296"/>
    </source>
</evidence>
<dbReference type="InterPro" id="IPR036661">
    <property type="entry name" value="Luciferase-like_sf"/>
</dbReference>
<organism evidence="2 3">
    <name type="scientific">Streptomyces corynorhini</name>
    <dbReference type="NCBI Taxonomy" id="2282652"/>
    <lineage>
        <taxon>Bacteria</taxon>
        <taxon>Bacillati</taxon>
        <taxon>Actinomycetota</taxon>
        <taxon>Actinomycetes</taxon>
        <taxon>Kitasatosporales</taxon>
        <taxon>Streptomycetaceae</taxon>
        <taxon>Streptomyces</taxon>
    </lineage>
</organism>
<protein>
    <submittedName>
        <fullName evidence="2">TIGR03620 family F420-dependent LLM class oxidoreductase</fullName>
    </submittedName>
</protein>
<dbReference type="InterPro" id="IPR019922">
    <property type="entry name" value="Lucif-like_OxRdatse_MSMEG_4141"/>
</dbReference>